<sequence length="184" mass="20591">MVSHKGLLSRKGPLSCQALFRVPPVVSLRTPGVVARSHNLGASKVLLLFPFLSCFSRVCLFCFPVCFLFVSCSYDEDKNLRDFSCIQKSSFSSFSRTHILIAPVPLCLEEDSLKLCISPVLSFFVSISFRHSLLVFVCHSMCIEVGEWTYLVRIVCMIVFMQCLEPSGPDKVIFMGKCVCVAWA</sequence>
<dbReference type="AlphaFoldDB" id="A0A3N4IXE5"/>
<protein>
    <submittedName>
        <fullName evidence="1">Uncharacterized protein</fullName>
    </submittedName>
</protein>
<gene>
    <name evidence="1" type="ORF">L873DRAFT_782959</name>
</gene>
<dbReference type="EMBL" id="ML120649">
    <property type="protein sequence ID" value="RPA88860.1"/>
    <property type="molecule type" value="Genomic_DNA"/>
</dbReference>
<evidence type="ECO:0000313" key="1">
    <source>
        <dbReference type="EMBL" id="RPA88860.1"/>
    </source>
</evidence>
<reference evidence="1 2" key="1">
    <citation type="journal article" date="2018" name="Nat. Ecol. Evol.">
        <title>Pezizomycetes genomes reveal the molecular basis of ectomycorrhizal truffle lifestyle.</title>
        <authorList>
            <person name="Murat C."/>
            <person name="Payen T."/>
            <person name="Noel B."/>
            <person name="Kuo A."/>
            <person name="Morin E."/>
            <person name="Chen J."/>
            <person name="Kohler A."/>
            <person name="Krizsan K."/>
            <person name="Balestrini R."/>
            <person name="Da Silva C."/>
            <person name="Montanini B."/>
            <person name="Hainaut M."/>
            <person name="Levati E."/>
            <person name="Barry K.W."/>
            <person name="Belfiori B."/>
            <person name="Cichocki N."/>
            <person name="Clum A."/>
            <person name="Dockter R.B."/>
            <person name="Fauchery L."/>
            <person name="Guy J."/>
            <person name="Iotti M."/>
            <person name="Le Tacon F."/>
            <person name="Lindquist E.A."/>
            <person name="Lipzen A."/>
            <person name="Malagnac F."/>
            <person name="Mello A."/>
            <person name="Molinier V."/>
            <person name="Miyauchi S."/>
            <person name="Poulain J."/>
            <person name="Riccioni C."/>
            <person name="Rubini A."/>
            <person name="Sitrit Y."/>
            <person name="Splivallo R."/>
            <person name="Traeger S."/>
            <person name="Wang M."/>
            <person name="Zifcakova L."/>
            <person name="Wipf D."/>
            <person name="Zambonelli A."/>
            <person name="Paolocci F."/>
            <person name="Nowrousian M."/>
            <person name="Ottonello S."/>
            <person name="Baldrian P."/>
            <person name="Spatafora J.W."/>
            <person name="Henrissat B."/>
            <person name="Nagy L.G."/>
            <person name="Aury J.M."/>
            <person name="Wincker P."/>
            <person name="Grigoriev I.V."/>
            <person name="Bonfante P."/>
            <person name="Martin F.M."/>
        </authorList>
    </citation>
    <scope>NUCLEOTIDE SEQUENCE [LARGE SCALE GENOMIC DNA]</scope>
    <source>
        <strain evidence="1 2">120613-1</strain>
    </source>
</reference>
<keyword evidence="2" id="KW-1185">Reference proteome</keyword>
<accession>A0A3N4IXE5</accession>
<name>A0A3N4IXE5_9PEZI</name>
<dbReference type="Proteomes" id="UP000276215">
    <property type="component" value="Unassembled WGS sequence"/>
</dbReference>
<proteinExistence type="predicted"/>
<organism evidence="1 2">
    <name type="scientific">Choiromyces venosus 120613-1</name>
    <dbReference type="NCBI Taxonomy" id="1336337"/>
    <lineage>
        <taxon>Eukaryota</taxon>
        <taxon>Fungi</taxon>
        <taxon>Dikarya</taxon>
        <taxon>Ascomycota</taxon>
        <taxon>Pezizomycotina</taxon>
        <taxon>Pezizomycetes</taxon>
        <taxon>Pezizales</taxon>
        <taxon>Tuberaceae</taxon>
        <taxon>Choiromyces</taxon>
    </lineage>
</organism>
<evidence type="ECO:0000313" key="2">
    <source>
        <dbReference type="Proteomes" id="UP000276215"/>
    </source>
</evidence>